<dbReference type="PANTHER" id="PTHR20854">
    <property type="entry name" value="INOSITOL MONOPHOSPHATASE"/>
    <property type="match status" value="1"/>
</dbReference>
<dbReference type="GO" id="GO:0006020">
    <property type="term" value="P:inositol metabolic process"/>
    <property type="evidence" value="ECO:0007669"/>
    <property type="project" value="TreeGrafter"/>
</dbReference>
<reference evidence="6 7" key="1">
    <citation type="submission" date="2013-07" db="EMBL/GenBank/DDBJ databases">
        <title>Completed genome of Sphingomonas sanxanigenens NX02.</title>
        <authorList>
            <person name="Ma T."/>
            <person name="Huang H."/>
            <person name="Wu M."/>
            <person name="Li X."/>
            <person name="Li G."/>
        </authorList>
    </citation>
    <scope>NUCLEOTIDE SEQUENCE [LARGE SCALE GENOMIC DNA]</scope>
    <source>
        <strain evidence="6 7">NX02</strain>
    </source>
</reference>
<dbReference type="GO" id="GO:0046854">
    <property type="term" value="P:phosphatidylinositol phosphate biosynthetic process"/>
    <property type="evidence" value="ECO:0007669"/>
    <property type="project" value="InterPro"/>
</dbReference>
<dbReference type="InterPro" id="IPR020550">
    <property type="entry name" value="Inositol_monophosphatase_CS"/>
</dbReference>
<dbReference type="STRING" id="1123269.NX02_02000"/>
<dbReference type="PATRIC" id="fig|1123269.5.peg.397"/>
<proteinExistence type="inferred from homology"/>
<dbReference type="Pfam" id="PF00459">
    <property type="entry name" value="Inositol_P"/>
    <property type="match status" value="1"/>
</dbReference>
<dbReference type="PROSITE" id="PS00629">
    <property type="entry name" value="IMP_1"/>
    <property type="match status" value="1"/>
</dbReference>
<organism evidence="6 7">
    <name type="scientific">Sphingomonas sanxanigenens DSM 19645 = NX02</name>
    <dbReference type="NCBI Taxonomy" id="1123269"/>
    <lineage>
        <taxon>Bacteria</taxon>
        <taxon>Pseudomonadati</taxon>
        <taxon>Pseudomonadota</taxon>
        <taxon>Alphaproteobacteria</taxon>
        <taxon>Sphingomonadales</taxon>
        <taxon>Sphingomonadaceae</taxon>
        <taxon>Sphingomonas</taxon>
    </lineage>
</organism>
<evidence type="ECO:0000256" key="4">
    <source>
        <dbReference type="ARBA" id="ARBA00022842"/>
    </source>
</evidence>
<dbReference type="InterPro" id="IPR000760">
    <property type="entry name" value="Inositol_monophosphatase-like"/>
</dbReference>
<dbReference type="EMBL" id="CP006644">
    <property type="protein sequence ID" value="AHE52161.1"/>
    <property type="molecule type" value="Genomic_DNA"/>
</dbReference>
<dbReference type="Proteomes" id="UP000018851">
    <property type="component" value="Chromosome"/>
</dbReference>
<feature type="binding site" evidence="5">
    <location>
        <position position="73"/>
    </location>
    <ligand>
        <name>Mg(2+)</name>
        <dbReference type="ChEBI" id="CHEBI:18420"/>
        <label>1</label>
        <note>catalytic</note>
    </ligand>
</feature>
<dbReference type="SUPFAM" id="SSF56655">
    <property type="entry name" value="Carbohydrate phosphatase"/>
    <property type="match status" value="1"/>
</dbReference>
<name>W0A545_9SPHN</name>
<dbReference type="GO" id="GO:0046872">
    <property type="term" value="F:metal ion binding"/>
    <property type="evidence" value="ECO:0007669"/>
    <property type="project" value="UniProtKB-KW"/>
</dbReference>
<feature type="binding site" evidence="5">
    <location>
        <position position="208"/>
    </location>
    <ligand>
        <name>Mg(2+)</name>
        <dbReference type="ChEBI" id="CHEBI:18420"/>
        <label>1</label>
        <note>catalytic</note>
    </ligand>
</feature>
<evidence type="ECO:0000256" key="1">
    <source>
        <dbReference type="ARBA" id="ARBA00009759"/>
    </source>
</evidence>
<dbReference type="AlphaFoldDB" id="W0A545"/>
<dbReference type="HOGENOM" id="CLU_044118_0_4_5"/>
<evidence type="ECO:0000256" key="2">
    <source>
        <dbReference type="ARBA" id="ARBA00022723"/>
    </source>
</evidence>
<keyword evidence="4 5" id="KW-0460">Magnesium</keyword>
<feature type="binding site" evidence="5">
    <location>
        <position position="92"/>
    </location>
    <ligand>
        <name>Mg(2+)</name>
        <dbReference type="ChEBI" id="CHEBI:18420"/>
        <label>1</label>
        <note>catalytic</note>
    </ligand>
</feature>
<dbReference type="PANTHER" id="PTHR20854:SF4">
    <property type="entry name" value="INOSITOL-1-MONOPHOSPHATASE-RELATED"/>
    <property type="match status" value="1"/>
</dbReference>
<comment type="cofactor">
    <cofactor evidence="5">
        <name>Mg(2+)</name>
        <dbReference type="ChEBI" id="CHEBI:18420"/>
    </cofactor>
</comment>
<protein>
    <recommendedName>
        <fullName evidence="8">Inositol-1-monophosphatase</fullName>
    </recommendedName>
</protein>
<feature type="binding site" evidence="5">
    <location>
        <position position="93"/>
    </location>
    <ligand>
        <name>Mg(2+)</name>
        <dbReference type="ChEBI" id="CHEBI:18420"/>
        <label>2</label>
    </ligand>
</feature>
<dbReference type="GO" id="GO:0008934">
    <property type="term" value="F:inositol monophosphate 1-phosphatase activity"/>
    <property type="evidence" value="ECO:0007669"/>
    <property type="project" value="TreeGrafter"/>
</dbReference>
<keyword evidence="2 5" id="KW-0479">Metal-binding</keyword>
<keyword evidence="7" id="KW-1185">Reference proteome</keyword>
<accession>W0A545</accession>
<dbReference type="Gene3D" id="3.40.190.80">
    <property type="match status" value="1"/>
</dbReference>
<dbReference type="Gene3D" id="3.30.540.10">
    <property type="entry name" value="Fructose-1,6-Bisphosphatase, subunit A, domain 1"/>
    <property type="match status" value="1"/>
</dbReference>
<feature type="binding site" evidence="5">
    <location>
        <position position="90"/>
    </location>
    <ligand>
        <name>Mg(2+)</name>
        <dbReference type="ChEBI" id="CHEBI:18420"/>
        <label>2</label>
    </ligand>
</feature>
<dbReference type="PRINTS" id="PR00377">
    <property type="entry name" value="IMPHPHTASES"/>
</dbReference>
<evidence type="ECO:0000256" key="5">
    <source>
        <dbReference type="PIRSR" id="PIRSR600760-2"/>
    </source>
</evidence>
<dbReference type="eggNOG" id="COG0483">
    <property type="taxonomic scope" value="Bacteria"/>
</dbReference>
<evidence type="ECO:0000313" key="6">
    <source>
        <dbReference type="EMBL" id="AHE52161.1"/>
    </source>
</evidence>
<keyword evidence="3" id="KW-0378">Hydrolase</keyword>
<sequence length="268" mass="28656">MLSRIESVAVELAQLGGAEIRAALGNLLRIKYKGTEENPMHLKDPVSEIDGRVEALIRDRLGEAFPTHDIVGEEIDHRPSPGHDFLWAVDPIDGTANFINSFPLFASSVGVLYRGQPIVGAVWCSASHALEPGVYHAAAGGPLRFNGTPLDSALNPAIRRRLGGEPYARAGAIHGWDGRKTGSAAIECAFVAAGILEMAWFERPNIWDVAGGLALVRAAGGDVIEHRNGSWREFSGFGAVGTDPGRWSAPIALGSRSTLHHFSEQSPL</sequence>
<evidence type="ECO:0000256" key="3">
    <source>
        <dbReference type="ARBA" id="ARBA00022801"/>
    </source>
</evidence>
<evidence type="ECO:0000313" key="7">
    <source>
        <dbReference type="Proteomes" id="UP000018851"/>
    </source>
</evidence>
<gene>
    <name evidence="6" type="ORF">NX02_02000</name>
</gene>
<evidence type="ECO:0008006" key="8">
    <source>
        <dbReference type="Google" id="ProtNLM"/>
    </source>
</evidence>
<dbReference type="KEGG" id="ssan:NX02_02000"/>
<dbReference type="GO" id="GO:0007165">
    <property type="term" value="P:signal transduction"/>
    <property type="evidence" value="ECO:0007669"/>
    <property type="project" value="TreeGrafter"/>
</dbReference>
<comment type="similarity">
    <text evidence="1">Belongs to the inositol monophosphatase superfamily.</text>
</comment>
<dbReference type="PROSITE" id="PS00630">
    <property type="entry name" value="IMP_2"/>
    <property type="match status" value="1"/>
</dbReference>
<dbReference type="InterPro" id="IPR020583">
    <property type="entry name" value="Inositol_monoP_metal-BS"/>
</dbReference>